<dbReference type="InterPro" id="IPR015943">
    <property type="entry name" value="WD40/YVTN_repeat-like_dom_sf"/>
</dbReference>
<feature type="domain" description="BACON" evidence="1">
    <location>
        <begin position="136"/>
        <end position="215"/>
    </location>
</feature>
<dbReference type="SUPFAM" id="SSF63829">
    <property type="entry name" value="Calcium-dependent phosphotriesterase"/>
    <property type="match status" value="1"/>
</dbReference>
<keyword evidence="3" id="KW-1185">Reference proteome</keyword>
<organism evidence="2 3">
    <name type="scientific">Arenibacter troitsensis</name>
    <dbReference type="NCBI Taxonomy" id="188872"/>
    <lineage>
        <taxon>Bacteria</taxon>
        <taxon>Pseudomonadati</taxon>
        <taxon>Bacteroidota</taxon>
        <taxon>Flavobacteriia</taxon>
        <taxon>Flavobacteriales</taxon>
        <taxon>Flavobacteriaceae</taxon>
        <taxon>Arenibacter</taxon>
    </lineage>
</organism>
<dbReference type="PROSITE" id="PS51257">
    <property type="entry name" value="PROKAR_LIPOPROTEIN"/>
    <property type="match status" value="1"/>
</dbReference>
<dbReference type="InterPro" id="IPR024361">
    <property type="entry name" value="BACON"/>
</dbReference>
<sequence length="554" mass="60642">MNLIKQSIGALIPLFLTMVVISGCSTDDTGSVDVEPAIVLSTKSLTLSENGSGTLTLSIVPSKETAWEIASKPDWVSINLLSGTFTAEAIVLNIYPITEGLNSGDYDGLIKITSNGLEAEVNVTLNIGEKASMSSSESSLIFGYFEDNKSFYIKNEGNVAMDWSASIAESYITLIPQTSNLSPGDSIKVNAELNRSSLPTTVQDLELSITSNKGQTIKIPLTYKNYKEEKWLIDGEIVDAEFNRIHDELIVVSTGPNEIRKFDPATKSMETLQLNMTPTCLSVSMDGNFAVVGHDARMSYIDLNTMQLLNIFDVATDVFDIVLAPNNWAYAFPRSGQWERIHCVDLTTGVETISTGNQIREGTKAKLHPSGNFIYGSDNGVSPSDVEKYDITAGTAQYLYDSPYHGDYSFDGNIWISDSGDKLVSRSRNIFKLTEDQATDIRYYGQLLGNQRIATLDIHTMANKIYAVMETGTIYQEVPSNTIQIFDAEYHEMTGTVSLPGYLVPDGNGDGTMYDSQAHFGFFNNAGSAFYSLLKAPEEAGLVSEWSLATVLLD</sequence>
<dbReference type="OrthoDB" id="1113138at2"/>
<evidence type="ECO:0000259" key="1">
    <source>
        <dbReference type="Pfam" id="PF19190"/>
    </source>
</evidence>
<dbReference type="Proteomes" id="UP000193420">
    <property type="component" value="Unassembled WGS sequence"/>
</dbReference>
<gene>
    <name evidence="2" type="ORF">SAMN03080602_01500</name>
</gene>
<reference evidence="3" key="1">
    <citation type="submission" date="2017-04" db="EMBL/GenBank/DDBJ databases">
        <authorList>
            <person name="Varghese N."/>
            <person name="Submissions S."/>
        </authorList>
    </citation>
    <scope>NUCLEOTIDE SEQUENCE [LARGE SCALE GENOMIC DNA]</scope>
    <source>
        <strain evidence="3">DSM 19835</strain>
    </source>
</reference>
<dbReference type="Gene3D" id="2.130.10.10">
    <property type="entry name" value="YVTN repeat-like/Quinoprotein amine dehydrogenase"/>
    <property type="match status" value="1"/>
</dbReference>
<dbReference type="Pfam" id="PF19190">
    <property type="entry name" value="BACON_2"/>
    <property type="match status" value="1"/>
</dbReference>
<dbReference type="RefSeq" id="WP_085497715.1">
    <property type="nucleotide sequence ID" value="NZ_FXAO01000003.1"/>
</dbReference>
<accession>A0A1X7J8W6</accession>
<proteinExistence type="predicted"/>
<evidence type="ECO:0000313" key="2">
    <source>
        <dbReference type="EMBL" id="SMG23961.1"/>
    </source>
</evidence>
<evidence type="ECO:0000313" key="3">
    <source>
        <dbReference type="Proteomes" id="UP000193420"/>
    </source>
</evidence>
<dbReference type="Gene3D" id="2.60.40.10">
    <property type="entry name" value="Immunoglobulins"/>
    <property type="match status" value="2"/>
</dbReference>
<dbReference type="AlphaFoldDB" id="A0A1X7J8W6"/>
<protein>
    <recommendedName>
        <fullName evidence="1">BACON domain-containing protein</fullName>
    </recommendedName>
</protein>
<dbReference type="EMBL" id="FXAO01000003">
    <property type="protein sequence ID" value="SMG23961.1"/>
    <property type="molecule type" value="Genomic_DNA"/>
</dbReference>
<dbReference type="InterPro" id="IPR013783">
    <property type="entry name" value="Ig-like_fold"/>
</dbReference>
<name>A0A1X7J8W6_9FLAO</name>